<name>A0A223S0U2_9ACTN</name>
<dbReference type="Proteomes" id="UP000215005">
    <property type="component" value="Chromosome"/>
</dbReference>
<dbReference type="PANTHER" id="PTHR42879">
    <property type="entry name" value="3-OXOACYL-(ACYL-CARRIER-PROTEIN) REDUCTASE"/>
    <property type="match status" value="1"/>
</dbReference>
<dbReference type="PRINTS" id="PR00081">
    <property type="entry name" value="GDHRDH"/>
</dbReference>
<dbReference type="SUPFAM" id="SSF51735">
    <property type="entry name" value="NAD(P)-binding Rossmann-fold domains"/>
    <property type="match status" value="1"/>
</dbReference>
<organism evidence="2 3">
    <name type="scientific">Nocardiopsis gilva YIM 90087</name>
    <dbReference type="NCBI Taxonomy" id="1235441"/>
    <lineage>
        <taxon>Bacteria</taxon>
        <taxon>Bacillati</taxon>
        <taxon>Actinomycetota</taxon>
        <taxon>Actinomycetes</taxon>
        <taxon>Streptosporangiales</taxon>
        <taxon>Nocardiopsidaceae</taxon>
        <taxon>Nocardiopsis</taxon>
    </lineage>
</organism>
<dbReference type="KEGG" id="ngv:CDO52_02195"/>
<proteinExistence type="inferred from homology"/>
<dbReference type="InterPro" id="IPR050259">
    <property type="entry name" value="SDR"/>
</dbReference>
<dbReference type="Gene3D" id="3.40.50.720">
    <property type="entry name" value="NAD(P)-binding Rossmann-like Domain"/>
    <property type="match status" value="1"/>
</dbReference>
<dbReference type="OrthoDB" id="4303438at2"/>
<dbReference type="InterPro" id="IPR036291">
    <property type="entry name" value="NAD(P)-bd_dom_sf"/>
</dbReference>
<evidence type="ECO:0000313" key="3">
    <source>
        <dbReference type="Proteomes" id="UP000215005"/>
    </source>
</evidence>
<dbReference type="InterPro" id="IPR002347">
    <property type="entry name" value="SDR_fam"/>
</dbReference>
<sequence>MTGVAVVAGGSGRTGLAVALRLAAGGHDVALLDTEFRAADKTVRRIEETGRRCLTVQAELADAGSVDTAFGQVRTALGGPAVLVTCVGLGPPLPDGLPEDELADEQRYAAVRRALRRAFVCCQAGAGQLLHQRSGRVIIVTEPVEGGENAWLTLQPVLGGLIGFTRSAALELARSGITVNLIAPTDCAADSRAPAHQPAPKDGASSYAEGVAHVTEFLVDDQAVGITGQEIYVAAPEAGVPLLHER</sequence>
<comment type="similarity">
    <text evidence="1">Belongs to the short-chain dehydrogenases/reductases (SDR) family.</text>
</comment>
<dbReference type="PANTHER" id="PTHR42879:SF2">
    <property type="entry name" value="3-OXOACYL-[ACYL-CARRIER-PROTEIN] REDUCTASE FABG"/>
    <property type="match status" value="1"/>
</dbReference>
<dbReference type="AlphaFoldDB" id="A0A223S0U2"/>
<dbReference type="RefSeq" id="WP_083920132.1">
    <property type="nucleotide sequence ID" value="NZ_ANBG01000434.1"/>
</dbReference>
<gene>
    <name evidence="2" type="ORF">CDO52_02195</name>
</gene>
<evidence type="ECO:0000313" key="2">
    <source>
        <dbReference type="EMBL" id="ASU81755.1"/>
    </source>
</evidence>
<evidence type="ECO:0000256" key="1">
    <source>
        <dbReference type="ARBA" id="ARBA00006484"/>
    </source>
</evidence>
<keyword evidence="3" id="KW-1185">Reference proteome</keyword>
<dbReference type="CDD" id="cd05233">
    <property type="entry name" value="SDR_c"/>
    <property type="match status" value="1"/>
</dbReference>
<accession>A0A223S0U2</accession>
<dbReference type="Pfam" id="PF00106">
    <property type="entry name" value="adh_short"/>
    <property type="match status" value="1"/>
</dbReference>
<reference evidence="2 3" key="1">
    <citation type="submission" date="2017-08" db="EMBL/GenBank/DDBJ databases">
        <title>The complete genome sequence of Nocardiopsis gilva YIM 90087.</title>
        <authorList>
            <person name="Yin M."/>
            <person name="Tang S."/>
        </authorList>
    </citation>
    <scope>NUCLEOTIDE SEQUENCE [LARGE SCALE GENOMIC DNA]</scope>
    <source>
        <strain evidence="2 3">YIM 90087</strain>
    </source>
</reference>
<evidence type="ECO:0008006" key="4">
    <source>
        <dbReference type="Google" id="ProtNLM"/>
    </source>
</evidence>
<dbReference type="EMBL" id="CP022753">
    <property type="protein sequence ID" value="ASU81755.1"/>
    <property type="molecule type" value="Genomic_DNA"/>
</dbReference>
<protein>
    <recommendedName>
        <fullName evidence="4">SDR family oxidoreductase</fullName>
    </recommendedName>
</protein>